<evidence type="ECO:0000313" key="4">
    <source>
        <dbReference type="Proteomes" id="UP000233398"/>
    </source>
</evidence>
<dbReference type="Proteomes" id="UP000233398">
    <property type="component" value="Unassembled WGS sequence"/>
</dbReference>
<feature type="domain" description="DUF4236" evidence="2">
    <location>
        <begin position="6"/>
        <end position="53"/>
    </location>
</feature>
<dbReference type="EMBL" id="PISP01000001">
    <property type="protein sequence ID" value="PKD45185.1"/>
    <property type="molecule type" value="Genomic_DNA"/>
</dbReference>
<name>A0A2N0VLV2_9BACT</name>
<evidence type="ECO:0000256" key="1">
    <source>
        <dbReference type="SAM" id="Phobius"/>
    </source>
</evidence>
<comment type="caution">
    <text evidence="3">The sequence shown here is derived from an EMBL/GenBank/DDBJ whole genome shotgun (WGS) entry which is preliminary data.</text>
</comment>
<keyword evidence="1" id="KW-1133">Transmembrane helix</keyword>
<dbReference type="InterPro" id="IPR025330">
    <property type="entry name" value="DUF4236"/>
</dbReference>
<proteinExistence type="predicted"/>
<sequence>MGFFIRKAFKAGPVRINLSKGGVGVSGGITGARLGLNRNGAYVYGGRHGLYYRERIGKKRKSKRSLDQVKPNGRPIELNPHGPTDLFVDTGASFSSPYDLIEPHPWPELIEPLPRHKNPFIWIAIFLLAGISVIIPDPVVWSISAAGFLIILWSVFNDYRWRKKGHQMVESIAKAFEENPKTIDLSPMHRFEEKAPKRYNERFMPDLFSVIIQIAMEKQEDEYIFSYNKLEKQLPVNDEFILNTKQAILTRRMEAVLEDHLLSEKEENEIRDLIKKLDLSEKFIFEELQYLDLASSVRKEVEKPIEEVESSVPLVRGEHCFAVFDDVRLLEERVQERFQHKRVKYRKLGYEIQMEGKLVITDRRLIIYGSGSREYRLNKIQNVIADLEANTIEVTIADRKNPIYLSSKLPMLISARLEKIIESEVK</sequence>
<dbReference type="Pfam" id="PF14020">
    <property type="entry name" value="DUF4236"/>
    <property type="match status" value="1"/>
</dbReference>
<feature type="transmembrane region" description="Helical" evidence="1">
    <location>
        <begin position="119"/>
        <end position="135"/>
    </location>
</feature>
<gene>
    <name evidence="3" type="ORF">CWD77_06980</name>
</gene>
<evidence type="ECO:0000313" key="3">
    <source>
        <dbReference type="EMBL" id="PKD45185.1"/>
    </source>
</evidence>
<keyword evidence="1" id="KW-0812">Transmembrane</keyword>
<dbReference type="RefSeq" id="WP_101072744.1">
    <property type="nucleotide sequence ID" value="NZ_PISP01000001.1"/>
</dbReference>
<organism evidence="3 4">
    <name type="scientific">Rhodohalobacter barkolensis</name>
    <dbReference type="NCBI Taxonomy" id="2053187"/>
    <lineage>
        <taxon>Bacteria</taxon>
        <taxon>Pseudomonadati</taxon>
        <taxon>Balneolota</taxon>
        <taxon>Balneolia</taxon>
        <taxon>Balneolales</taxon>
        <taxon>Balneolaceae</taxon>
        <taxon>Rhodohalobacter</taxon>
    </lineage>
</organism>
<keyword evidence="4" id="KW-1185">Reference proteome</keyword>
<dbReference type="OrthoDB" id="9806903at2"/>
<reference evidence="3 4" key="1">
    <citation type="submission" date="2017-11" db="EMBL/GenBank/DDBJ databases">
        <title>Rhodohalobacter 15182 sp. nov., isolated from a salt lake.</title>
        <authorList>
            <person name="Han S."/>
        </authorList>
    </citation>
    <scope>NUCLEOTIDE SEQUENCE [LARGE SCALE GENOMIC DNA]</scope>
    <source>
        <strain evidence="3 4">15182</strain>
    </source>
</reference>
<accession>A0A2N0VLV2</accession>
<keyword evidence="1" id="KW-0472">Membrane</keyword>
<evidence type="ECO:0000259" key="2">
    <source>
        <dbReference type="Pfam" id="PF14020"/>
    </source>
</evidence>
<feature type="transmembrane region" description="Helical" evidence="1">
    <location>
        <begin position="141"/>
        <end position="159"/>
    </location>
</feature>
<dbReference type="AlphaFoldDB" id="A0A2N0VLV2"/>
<protein>
    <recommendedName>
        <fullName evidence="2">DUF4236 domain-containing protein</fullName>
    </recommendedName>
</protein>